<dbReference type="CDD" id="cd22907">
    <property type="entry name" value="HFD_NFYB"/>
    <property type="match status" value="1"/>
</dbReference>
<feature type="region of interest" description="Disordered" evidence="5">
    <location>
        <begin position="25"/>
        <end position="44"/>
    </location>
</feature>
<dbReference type="Gene3D" id="1.10.20.10">
    <property type="entry name" value="Histone, subunit A"/>
    <property type="match status" value="1"/>
</dbReference>
<dbReference type="AlphaFoldDB" id="A0A0K8TR36"/>
<name>A0A0K8TR36_TABBR</name>
<dbReference type="InterPro" id="IPR009072">
    <property type="entry name" value="Histone-fold"/>
</dbReference>
<evidence type="ECO:0000256" key="1">
    <source>
        <dbReference type="ARBA" id="ARBA00009053"/>
    </source>
</evidence>
<feature type="domain" description="Transcription factor CBF/NF-Y/archaeal histone" evidence="6">
    <location>
        <begin position="53"/>
        <end position="117"/>
    </location>
</feature>
<evidence type="ECO:0000256" key="4">
    <source>
        <dbReference type="ARBA" id="ARBA00023163"/>
    </source>
</evidence>
<proteinExistence type="evidence at transcript level"/>
<dbReference type="PRINTS" id="PR00615">
    <property type="entry name" value="CCAATSUBUNTA"/>
</dbReference>
<dbReference type="PANTHER" id="PTHR11064:SF9">
    <property type="entry name" value="NUCLEAR TRANSCRIPTION FACTOR Y SUBUNIT BETA"/>
    <property type="match status" value="1"/>
</dbReference>
<comment type="similarity">
    <text evidence="1">Belongs to the NFYB/HAP3 subunit family.</text>
</comment>
<keyword evidence="4" id="KW-0804">Transcription</keyword>
<dbReference type="PANTHER" id="PTHR11064">
    <property type="entry name" value="CCAAT-BINDING TRANSCRIPTION FACTOR-RELATED"/>
    <property type="match status" value="1"/>
</dbReference>
<reference evidence="7" key="1">
    <citation type="journal article" date="2015" name="Insect Biochem. Mol. Biol.">
        <title>An insight into the sialome of the horse fly, Tabanus bromius.</title>
        <authorList>
            <person name="Ribeiro J.M."/>
            <person name="Kazimirova M."/>
            <person name="Takac P."/>
            <person name="Andersen J.F."/>
            <person name="Francischetti I.M."/>
        </authorList>
    </citation>
    <scope>NUCLEOTIDE SEQUENCE</scope>
</reference>
<evidence type="ECO:0000256" key="3">
    <source>
        <dbReference type="ARBA" id="ARBA00023125"/>
    </source>
</evidence>
<protein>
    <submittedName>
        <fullName evidence="7">Putative nuclear transcription factor y subunit beta-like protein</fullName>
    </submittedName>
</protein>
<accession>A0A0K8TR36</accession>
<organism evidence="7">
    <name type="scientific">Tabanus bromius</name>
    <name type="common">Band-eyed brown horse fly</name>
    <dbReference type="NCBI Taxonomy" id="304241"/>
    <lineage>
        <taxon>Eukaryota</taxon>
        <taxon>Metazoa</taxon>
        <taxon>Ecdysozoa</taxon>
        <taxon>Arthropoda</taxon>
        <taxon>Hexapoda</taxon>
        <taxon>Insecta</taxon>
        <taxon>Pterygota</taxon>
        <taxon>Neoptera</taxon>
        <taxon>Endopterygota</taxon>
        <taxon>Diptera</taxon>
        <taxon>Brachycera</taxon>
        <taxon>Tabanomorpha</taxon>
        <taxon>Tabanoidea</taxon>
        <taxon>Tabanidae</taxon>
        <taxon>Tabanus</taxon>
    </lineage>
</organism>
<dbReference type="InterPro" id="IPR003958">
    <property type="entry name" value="CBFA_NFYB_domain"/>
</dbReference>
<dbReference type="InterPro" id="IPR027113">
    <property type="entry name" value="Transc_fact_NFYB/HAP3"/>
</dbReference>
<dbReference type="GO" id="GO:0001228">
    <property type="term" value="F:DNA-binding transcription activator activity, RNA polymerase II-specific"/>
    <property type="evidence" value="ECO:0007669"/>
    <property type="project" value="InterPro"/>
</dbReference>
<evidence type="ECO:0000256" key="5">
    <source>
        <dbReference type="SAM" id="MobiDB-lite"/>
    </source>
</evidence>
<keyword evidence="2" id="KW-0805">Transcription regulation</keyword>
<dbReference type="GO" id="GO:0016602">
    <property type="term" value="C:CCAAT-binding factor complex"/>
    <property type="evidence" value="ECO:0007669"/>
    <property type="project" value="InterPro"/>
</dbReference>
<dbReference type="GO" id="GO:0000978">
    <property type="term" value="F:RNA polymerase II cis-regulatory region sequence-specific DNA binding"/>
    <property type="evidence" value="ECO:0007669"/>
    <property type="project" value="TreeGrafter"/>
</dbReference>
<evidence type="ECO:0000259" key="6">
    <source>
        <dbReference type="Pfam" id="PF00808"/>
    </source>
</evidence>
<dbReference type="GO" id="GO:0046982">
    <property type="term" value="F:protein heterodimerization activity"/>
    <property type="evidence" value="ECO:0007669"/>
    <property type="project" value="InterPro"/>
</dbReference>
<sequence>MNSSNDSMNNPQSFLNDSYMMPEDIEVSDDSSNDNMSNGGTKASGLLREQDRFLPICNIVKIMKKAIPENGKIAKDARECIQECVSEFISFITSEAIDRSHEENRKTVNGDDILHAMNVLGFENYIEPLSLYLYKYRESTKSDRNLIYQNDVNTILFEDSSGDFKPPLNGNVTDILGSNAADDPVMYYQGNQSGGFNL</sequence>
<dbReference type="SUPFAM" id="SSF47113">
    <property type="entry name" value="Histone-fold"/>
    <property type="match status" value="1"/>
</dbReference>
<dbReference type="Pfam" id="PF00808">
    <property type="entry name" value="CBFD_NFYB_HMF"/>
    <property type="match status" value="1"/>
</dbReference>
<evidence type="ECO:0000256" key="2">
    <source>
        <dbReference type="ARBA" id="ARBA00023015"/>
    </source>
</evidence>
<evidence type="ECO:0000313" key="7">
    <source>
        <dbReference type="EMBL" id="JAI16842.1"/>
    </source>
</evidence>
<keyword evidence="3" id="KW-0238">DNA-binding</keyword>
<dbReference type="EMBL" id="GDAI01000761">
    <property type="protein sequence ID" value="JAI16842.1"/>
    <property type="molecule type" value="mRNA"/>
</dbReference>
<dbReference type="FunFam" id="1.10.20.10:FF:000099">
    <property type="entry name" value="nuclear transcription factor Y subunit beta"/>
    <property type="match status" value="1"/>
</dbReference>